<keyword evidence="5" id="KW-0418">Kinase</keyword>
<evidence type="ECO:0000256" key="7">
    <source>
        <dbReference type="ARBA" id="ARBA00047899"/>
    </source>
</evidence>
<dbReference type="AlphaFoldDB" id="A0AAU9LKP3"/>
<keyword evidence="6" id="KW-0067">ATP-binding</keyword>
<dbReference type="EMBL" id="CAKMRJ010000001">
    <property type="protein sequence ID" value="CAH1413906.1"/>
    <property type="molecule type" value="Genomic_DNA"/>
</dbReference>
<gene>
    <name evidence="9" type="ORF">LVIROSA_LOCUS1846</name>
</gene>
<dbReference type="InterPro" id="IPR051420">
    <property type="entry name" value="Ser_Thr_Kinases_DiverseReg"/>
</dbReference>
<evidence type="ECO:0000256" key="3">
    <source>
        <dbReference type="ARBA" id="ARBA00022679"/>
    </source>
</evidence>
<name>A0AAU9LKP3_9ASTR</name>
<dbReference type="EC" id="2.7.11.1" evidence="1"/>
<evidence type="ECO:0000313" key="10">
    <source>
        <dbReference type="Proteomes" id="UP001157418"/>
    </source>
</evidence>
<evidence type="ECO:0000256" key="2">
    <source>
        <dbReference type="ARBA" id="ARBA00022527"/>
    </source>
</evidence>
<evidence type="ECO:0000313" key="9">
    <source>
        <dbReference type="EMBL" id="CAH1413906.1"/>
    </source>
</evidence>
<keyword evidence="4" id="KW-0547">Nucleotide-binding</keyword>
<evidence type="ECO:0000256" key="6">
    <source>
        <dbReference type="ARBA" id="ARBA00022840"/>
    </source>
</evidence>
<comment type="catalytic activity">
    <reaction evidence="8">
        <text>L-seryl-[protein] + ATP = O-phospho-L-seryl-[protein] + ADP + H(+)</text>
        <dbReference type="Rhea" id="RHEA:17989"/>
        <dbReference type="Rhea" id="RHEA-COMP:9863"/>
        <dbReference type="Rhea" id="RHEA-COMP:11604"/>
        <dbReference type="ChEBI" id="CHEBI:15378"/>
        <dbReference type="ChEBI" id="CHEBI:29999"/>
        <dbReference type="ChEBI" id="CHEBI:30616"/>
        <dbReference type="ChEBI" id="CHEBI:83421"/>
        <dbReference type="ChEBI" id="CHEBI:456216"/>
        <dbReference type="EC" id="2.7.11.1"/>
    </reaction>
</comment>
<comment type="catalytic activity">
    <reaction evidence="7">
        <text>L-threonyl-[protein] + ATP = O-phospho-L-threonyl-[protein] + ADP + H(+)</text>
        <dbReference type="Rhea" id="RHEA:46608"/>
        <dbReference type="Rhea" id="RHEA-COMP:11060"/>
        <dbReference type="Rhea" id="RHEA-COMP:11605"/>
        <dbReference type="ChEBI" id="CHEBI:15378"/>
        <dbReference type="ChEBI" id="CHEBI:30013"/>
        <dbReference type="ChEBI" id="CHEBI:30616"/>
        <dbReference type="ChEBI" id="CHEBI:61977"/>
        <dbReference type="ChEBI" id="CHEBI:456216"/>
        <dbReference type="EC" id="2.7.11.1"/>
    </reaction>
</comment>
<keyword evidence="2" id="KW-0723">Serine/threonine-protein kinase</keyword>
<reference evidence="9 10" key="1">
    <citation type="submission" date="2022-01" db="EMBL/GenBank/DDBJ databases">
        <authorList>
            <person name="Xiong W."/>
            <person name="Schranz E."/>
        </authorList>
    </citation>
    <scope>NUCLEOTIDE SEQUENCE [LARGE SCALE GENOMIC DNA]</scope>
</reference>
<accession>A0AAU9LKP3</accession>
<organism evidence="9 10">
    <name type="scientific">Lactuca virosa</name>
    <dbReference type="NCBI Taxonomy" id="75947"/>
    <lineage>
        <taxon>Eukaryota</taxon>
        <taxon>Viridiplantae</taxon>
        <taxon>Streptophyta</taxon>
        <taxon>Embryophyta</taxon>
        <taxon>Tracheophyta</taxon>
        <taxon>Spermatophyta</taxon>
        <taxon>Magnoliopsida</taxon>
        <taxon>eudicotyledons</taxon>
        <taxon>Gunneridae</taxon>
        <taxon>Pentapetalae</taxon>
        <taxon>asterids</taxon>
        <taxon>campanulids</taxon>
        <taxon>Asterales</taxon>
        <taxon>Asteraceae</taxon>
        <taxon>Cichorioideae</taxon>
        <taxon>Cichorieae</taxon>
        <taxon>Lactucinae</taxon>
        <taxon>Lactuca</taxon>
    </lineage>
</organism>
<protein>
    <recommendedName>
        <fullName evidence="1">non-specific serine/threonine protein kinase</fullName>
        <ecNumber evidence="1">2.7.11.1</ecNumber>
    </recommendedName>
</protein>
<evidence type="ECO:0000256" key="1">
    <source>
        <dbReference type="ARBA" id="ARBA00012513"/>
    </source>
</evidence>
<evidence type="ECO:0000256" key="8">
    <source>
        <dbReference type="ARBA" id="ARBA00048679"/>
    </source>
</evidence>
<evidence type="ECO:0000256" key="5">
    <source>
        <dbReference type="ARBA" id="ARBA00022777"/>
    </source>
</evidence>
<comment type="caution">
    <text evidence="9">The sequence shown here is derived from an EMBL/GenBank/DDBJ whole genome shotgun (WGS) entry which is preliminary data.</text>
</comment>
<keyword evidence="3" id="KW-0808">Transferase</keyword>
<proteinExistence type="predicted"/>
<evidence type="ECO:0000256" key="4">
    <source>
        <dbReference type="ARBA" id="ARBA00022741"/>
    </source>
</evidence>
<dbReference type="GO" id="GO:0004674">
    <property type="term" value="F:protein serine/threonine kinase activity"/>
    <property type="evidence" value="ECO:0007669"/>
    <property type="project" value="UniProtKB-KW"/>
</dbReference>
<dbReference type="PANTHER" id="PTHR48005">
    <property type="entry name" value="LEUCINE RICH REPEAT KINASE 2"/>
    <property type="match status" value="1"/>
</dbReference>
<keyword evidence="10" id="KW-1185">Reference proteome</keyword>
<sequence length="95" mass="10660">MRNANVYRFGVVALEVVMRKHLGELIASLPTLFADYANDYLVPTNMGDSEIPLPPSQVEKHVKLVLSLSRACLNTNPNEIPTMQHVSNRLMKDLL</sequence>
<dbReference type="Proteomes" id="UP001157418">
    <property type="component" value="Unassembled WGS sequence"/>
</dbReference>
<dbReference type="PANTHER" id="PTHR48005:SF16">
    <property type="entry name" value="MDIS1-INTERACTING RECEPTOR LIKE KINASE 2-LIKE ISOFORM X1"/>
    <property type="match status" value="1"/>
</dbReference>
<dbReference type="Gene3D" id="1.10.510.10">
    <property type="entry name" value="Transferase(Phosphotransferase) domain 1"/>
    <property type="match status" value="1"/>
</dbReference>
<dbReference type="GO" id="GO:0005524">
    <property type="term" value="F:ATP binding"/>
    <property type="evidence" value="ECO:0007669"/>
    <property type="project" value="UniProtKB-KW"/>
</dbReference>